<dbReference type="GO" id="GO:0003700">
    <property type="term" value="F:DNA-binding transcription factor activity"/>
    <property type="evidence" value="ECO:0007669"/>
    <property type="project" value="InterPro"/>
</dbReference>
<dbReference type="AlphaFoldDB" id="A0A1I2DWN5"/>
<evidence type="ECO:0000313" key="5">
    <source>
        <dbReference type="EMBL" id="SFE84350.1"/>
    </source>
</evidence>
<sequence>MVFEFTASPTFNFLTSFGKKFNIPVHGNSILLPSKLGNGTIRRVDLETGFKAVIHQYTLKEDFVLKRYPAHKTCDLVSLIFHGNEQPASLATPSEEVPISLAKTTPFAIQVSSYDLESVIHFPAGTAIQFVVVGITTERLRSLLNIQQPNPTVETILSSAQGFLFYQTMGPQAQRVLQQLISIRQTDELSFLAYYLRVLELLLLVFEQLLKRDPVRHRPIRKDDIDKLFNVRNLVLSDLSQPPKLEQLARQIGMNQTKLKDLFSQVFGDSIYQYYLKARMDEAAFLLEQGGRSVAEVGHQLGFTNLSHFSRLFKRHHGLSPKKYVSGG</sequence>
<dbReference type="STRING" id="662367.SAMN05216167_12080"/>
<dbReference type="RefSeq" id="WP_093832978.1">
    <property type="nucleotide sequence ID" value="NZ_FOLQ01000020.1"/>
</dbReference>
<dbReference type="OrthoDB" id="1156172at2"/>
<reference evidence="5 6" key="1">
    <citation type="submission" date="2016-10" db="EMBL/GenBank/DDBJ databases">
        <authorList>
            <person name="de Groot N.N."/>
        </authorList>
    </citation>
    <scope>NUCLEOTIDE SEQUENCE [LARGE SCALE GENOMIC DNA]</scope>
    <source>
        <strain evidence="5 6">DSM 26130</strain>
    </source>
</reference>
<accession>A0A1I2DWN5</accession>
<dbReference type="Gene3D" id="1.10.10.60">
    <property type="entry name" value="Homeodomain-like"/>
    <property type="match status" value="1"/>
</dbReference>
<dbReference type="InterPro" id="IPR009057">
    <property type="entry name" value="Homeodomain-like_sf"/>
</dbReference>
<protein>
    <submittedName>
        <fullName evidence="5">Transcriptional regulator, AraC family</fullName>
    </submittedName>
</protein>
<proteinExistence type="predicted"/>
<evidence type="ECO:0000256" key="1">
    <source>
        <dbReference type="ARBA" id="ARBA00023015"/>
    </source>
</evidence>
<dbReference type="PROSITE" id="PS01124">
    <property type="entry name" value="HTH_ARAC_FAMILY_2"/>
    <property type="match status" value="1"/>
</dbReference>
<name>A0A1I2DWN5_9BACT</name>
<feature type="domain" description="HTH araC/xylS-type" evidence="4">
    <location>
        <begin position="229"/>
        <end position="327"/>
    </location>
</feature>
<keyword evidence="1" id="KW-0805">Transcription regulation</keyword>
<organism evidence="5 6">
    <name type="scientific">Spirosoma endophyticum</name>
    <dbReference type="NCBI Taxonomy" id="662367"/>
    <lineage>
        <taxon>Bacteria</taxon>
        <taxon>Pseudomonadati</taxon>
        <taxon>Bacteroidota</taxon>
        <taxon>Cytophagia</taxon>
        <taxon>Cytophagales</taxon>
        <taxon>Cytophagaceae</taxon>
        <taxon>Spirosoma</taxon>
    </lineage>
</organism>
<dbReference type="InterPro" id="IPR018060">
    <property type="entry name" value="HTH_AraC"/>
</dbReference>
<dbReference type="InterPro" id="IPR018062">
    <property type="entry name" value="HTH_AraC-typ_CS"/>
</dbReference>
<dbReference type="PROSITE" id="PS00041">
    <property type="entry name" value="HTH_ARAC_FAMILY_1"/>
    <property type="match status" value="1"/>
</dbReference>
<dbReference type="GO" id="GO:0043565">
    <property type="term" value="F:sequence-specific DNA binding"/>
    <property type="evidence" value="ECO:0007669"/>
    <property type="project" value="InterPro"/>
</dbReference>
<dbReference type="EMBL" id="FOLQ01000020">
    <property type="protein sequence ID" value="SFE84350.1"/>
    <property type="molecule type" value="Genomic_DNA"/>
</dbReference>
<keyword evidence="6" id="KW-1185">Reference proteome</keyword>
<dbReference type="PRINTS" id="PR00032">
    <property type="entry name" value="HTHARAC"/>
</dbReference>
<evidence type="ECO:0000313" key="6">
    <source>
        <dbReference type="Proteomes" id="UP000198598"/>
    </source>
</evidence>
<dbReference type="InterPro" id="IPR053142">
    <property type="entry name" value="PchR_regulatory_protein"/>
</dbReference>
<dbReference type="PANTHER" id="PTHR47893:SF1">
    <property type="entry name" value="REGULATORY PROTEIN PCHR"/>
    <property type="match status" value="1"/>
</dbReference>
<gene>
    <name evidence="5" type="ORF">SAMN05216167_12080</name>
</gene>
<keyword evidence="2" id="KW-0238">DNA-binding</keyword>
<keyword evidence="3" id="KW-0804">Transcription</keyword>
<dbReference type="PANTHER" id="PTHR47893">
    <property type="entry name" value="REGULATORY PROTEIN PCHR"/>
    <property type="match status" value="1"/>
</dbReference>
<dbReference type="InterPro" id="IPR020449">
    <property type="entry name" value="Tscrpt_reg_AraC-type_HTH"/>
</dbReference>
<evidence type="ECO:0000259" key="4">
    <source>
        <dbReference type="PROSITE" id="PS01124"/>
    </source>
</evidence>
<evidence type="ECO:0000256" key="2">
    <source>
        <dbReference type="ARBA" id="ARBA00023125"/>
    </source>
</evidence>
<dbReference type="SMART" id="SM00342">
    <property type="entry name" value="HTH_ARAC"/>
    <property type="match status" value="1"/>
</dbReference>
<dbReference type="Pfam" id="PF12833">
    <property type="entry name" value="HTH_18"/>
    <property type="match status" value="1"/>
</dbReference>
<dbReference type="SUPFAM" id="SSF46689">
    <property type="entry name" value="Homeodomain-like"/>
    <property type="match status" value="2"/>
</dbReference>
<dbReference type="Proteomes" id="UP000198598">
    <property type="component" value="Unassembled WGS sequence"/>
</dbReference>
<evidence type="ECO:0000256" key="3">
    <source>
        <dbReference type="ARBA" id="ARBA00023163"/>
    </source>
</evidence>